<evidence type="ECO:0000256" key="5">
    <source>
        <dbReference type="SAM" id="Coils"/>
    </source>
</evidence>
<comment type="similarity">
    <text evidence="1">Belongs to the peptidase C40 family.</text>
</comment>
<feature type="domain" description="NlpC/P60" evidence="8">
    <location>
        <begin position="328"/>
        <end position="449"/>
    </location>
</feature>
<dbReference type="PANTHER" id="PTHR47359">
    <property type="entry name" value="PEPTIDOGLYCAN DL-ENDOPEPTIDASE CWLO"/>
    <property type="match status" value="1"/>
</dbReference>
<dbReference type="InterPro" id="IPR051794">
    <property type="entry name" value="PG_Endopeptidase_C40"/>
</dbReference>
<feature type="coiled-coil region" evidence="5">
    <location>
        <begin position="144"/>
        <end position="185"/>
    </location>
</feature>
<evidence type="ECO:0000256" key="6">
    <source>
        <dbReference type="SAM" id="MobiDB-lite"/>
    </source>
</evidence>
<keyword evidence="3" id="KW-0378">Hydrolase</keyword>
<keyword evidence="7" id="KW-0732">Signal</keyword>
<evidence type="ECO:0000256" key="2">
    <source>
        <dbReference type="ARBA" id="ARBA00022670"/>
    </source>
</evidence>
<evidence type="ECO:0000313" key="9">
    <source>
        <dbReference type="EMBL" id="MBY8888162.1"/>
    </source>
</evidence>
<feature type="compositionally biased region" description="Basic and acidic residues" evidence="6">
    <location>
        <begin position="272"/>
        <end position="286"/>
    </location>
</feature>
<dbReference type="Gene3D" id="3.90.1720.10">
    <property type="entry name" value="endopeptidase domain like (from Nostoc punctiforme)"/>
    <property type="match status" value="1"/>
</dbReference>
<feature type="compositionally biased region" description="Low complexity" evidence="6">
    <location>
        <begin position="67"/>
        <end position="131"/>
    </location>
</feature>
<feature type="region of interest" description="Disordered" evidence="6">
    <location>
        <begin position="269"/>
        <end position="289"/>
    </location>
</feature>
<evidence type="ECO:0000259" key="8">
    <source>
        <dbReference type="PROSITE" id="PS51935"/>
    </source>
</evidence>
<dbReference type="Pfam" id="PF00877">
    <property type="entry name" value="NLPC_P60"/>
    <property type="match status" value="1"/>
</dbReference>
<evidence type="ECO:0000256" key="4">
    <source>
        <dbReference type="ARBA" id="ARBA00022807"/>
    </source>
</evidence>
<dbReference type="Gene3D" id="6.10.250.3150">
    <property type="match status" value="1"/>
</dbReference>
<gene>
    <name evidence="9" type="ORF">K7472_25470</name>
</gene>
<evidence type="ECO:0000256" key="7">
    <source>
        <dbReference type="SAM" id="SignalP"/>
    </source>
</evidence>
<protein>
    <submittedName>
        <fullName evidence="9">C40 family peptidase</fullName>
    </submittedName>
</protein>
<accession>A0ABS7QY68</accession>
<evidence type="ECO:0000256" key="3">
    <source>
        <dbReference type="ARBA" id="ARBA00022801"/>
    </source>
</evidence>
<dbReference type="InterPro" id="IPR000064">
    <property type="entry name" value="NLP_P60_dom"/>
</dbReference>
<reference evidence="9 10" key="1">
    <citation type="submission" date="2021-08" db="EMBL/GenBank/DDBJ databases">
        <title>Streptomyces sp. PTM05 isolated from lichen.</title>
        <authorList>
            <person name="Somphong A."/>
            <person name="Phongsopitanun W."/>
            <person name="Tanasupawat S."/>
        </authorList>
    </citation>
    <scope>NUCLEOTIDE SEQUENCE [LARGE SCALE GENOMIC DNA]</scope>
    <source>
        <strain evidence="9 10">Ptm05</strain>
    </source>
</reference>
<proteinExistence type="inferred from homology"/>
<keyword evidence="2" id="KW-0645">Protease</keyword>
<comment type="caution">
    <text evidence="9">The sequence shown here is derived from an EMBL/GenBank/DDBJ whole genome shotgun (WGS) entry which is preliminary data.</text>
</comment>
<dbReference type="PROSITE" id="PS51935">
    <property type="entry name" value="NLPC_P60"/>
    <property type="match status" value="1"/>
</dbReference>
<dbReference type="PANTHER" id="PTHR47359:SF3">
    <property type="entry name" value="NLP_P60 DOMAIN-CONTAINING PROTEIN-RELATED"/>
    <property type="match status" value="1"/>
</dbReference>
<organism evidence="9 10">
    <name type="scientific">Streptantibioticus parmotrematis</name>
    <dbReference type="NCBI Taxonomy" id="2873249"/>
    <lineage>
        <taxon>Bacteria</taxon>
        <taxon>Bacillati</taxon>
        <taxon>Actinomycetota</taxon>
        <taxon>Actinomycetes</taxon>
        <taxon>Kitasatosporales</taxon>
        <taxon>Streptomycetaceae</taxon>
        <taxon>Streptantibioticus</taxon>
    </lineage>
</organism>
<feature type="chain" id="PRO_5046977511" evidence="7">
    <location>
        <begin position="35"/>
        <end position="472"/>
    </location>
</feature>
<keyword evidence="4" id="KW-0788">Thiol protease</keyword>
<sequence>MSVARRSRRWTRAALLCAGLVTATALTLPAAALADPGPPGASDDPSPSGSASTRSATAPDTTDPDASDPGTADPDATAPDADPATTDPTATDPAANGPGADPAAAGGAAADPAAAGGAAAGDADPNASGPDLASASTPELLSRLQSLYQKAEQATETYNGTKEKLDQQQTQYATLSKRLADQRSAVQAARDAAGALARMQYQSGGVSPYVALLLSRDPSEALNQGHILGRAADSEVALMRRLRSGEQTLSTTTDQARSALDAVRKLAAQQQQDRDEVKSSLSEVERTVASVGGTRMTQVDSLEQQDDDQAQQALLTSGKLGSLTRTPTRPGARAISYAFAQLGKPYVWGAQGPNAFDCSGLTSQAWQHAGRAIPRTSQEQWARLPRVPLNRLRPGDLVVYFPHATHVALYIGHGLVVQAPHPGARVKVSPIAANPILGAVRPDPSTAPVSSYALPAAPVAAARPAPHGHGAG</sequence>
<feature type="compositionally biased region" description="Low complexity" evidence="6">
    <location>
        <begin position="31"/>
        <end position="61"/>
    </location>
</feature>
<dbReference type="SUPFAM" id="SSF54001">
    <property type="entry name" value="Cysteine proteinases"/>
    <property type="match status" value="1"/>
</dbReference>
<evidence type="ECO:0000256" key="1">
    <source>
        <dbReference type="ARBA" id="ARBA00007074"/>
    </source>
</evidence>
<dbReference type="RefSeq" id="WP_222980898.1">
    <property type="nucleotide sequence ID" value="NZ_JAINVZ010000022.1"/>
</dbReference>
<dbReference type="InterPro" id="IPR038765">
    <property type="entry name" value="Papain-like_cys_pep_sf"/>
</dbReference>
<name>A0ABS7QY68_9ACTN</name>
<dbReference type="EMBL" id="JAINVZ010000022">
    <property type="protein sequence ID" value="MBY8888162.1"/>
    <property type="molecule type" value="Genomic_DNA"/>
</dbReference>
<keyword evidence="10" id="KW-1185">Reference proteome</keyword>
<feature type="region of interest" description="Disordered" evidence="6">
    <location>
        <begin position="31"/>
        <end position="135"/>
    </location>
</feature>
<evidence type="ECO:0000313" key="10">
    <source>
        <dbReference type="Proteomes" id="UP001198565"/>
    </source>
</evidence>
<dbReference type="Proteomes" id="UP001198565">
    <property type="component" value="Unassembled WGS sequence"/>
</dbReference>
<keyword evidence="5" id="KW-0175">Coiled coil</keyword>
<feature type="signal peptide" evidence="7">
    <location>
        <begin position="1"/>
        <end position="34"/>
    </location>
</feature>